<evidence type="ECO:0000313" key="7">
    <source>
        <dbReference type="Proteomes" id="UP000031760"/>
    </source>
</evidence>
<dbReference type="STRING" id="1454201.NMS_0478"/>
<dbReference type="PIRSF" id="PIRSF039012">
    <property type="entry name" value="ASP"/>
    <property type="match status" value="1"/>
</dbReference>
<dbReference type="InterPro" id="IPR053138">
    <property type="entry name" value="N-alpha-Ac-DABA_deacetylase"/>
</dbReference>
<dbReference type="InterPro" id="IPR043795">
    <property type="entry name" value="N-alpha-Ac-DABA-like"/>
</dbReference>
<dbReference type="RefSeq" id="WP_041495203.1">
    <property type="nucleotide sequence ID" value="NZ_AP014548.1"/>
</dbReference>
<comment type="cofactor">
    <cofactor evidence="1">
        <name>Zn(2+)</name>
        <dbReference type="ChEBI" id="CHEBI:29105"/>
    </cofactor>
</comment>
<keyword evidence="4" id="KW-0862">Zinc</keyword>
<evidence type="ECO:0000256" key="2">
    <source>
        <dbReference type="ARBA" id="ARBA00022723"/>
    </source>
</evidence>
<keyword evidence="3" id="KW-0378">Hydrolase</keyword>
<reference evidence="6 7" key="1">
    <citation type="journal article" date="2014" name="Proc. Natl. Acad. Sci. U.S.A.">
        <title>Functional characterization of flavobacteria rhodopsins reveals a unique class of light-driven chloride pump in bacteria.</title>
        <authorList>
            <person name="Yoshizawa S."/>
            <person name="Kumagai Y."/>
            <person name="Kim H."/>
            <person name="Ogura Y."/>
            <person name="Hayashi T."/>
            <person name="Iwasaki W."/>
            <person name="DeLong E.F."/>
            <person name="Kogure K."/>
        </authorList>
    </citation>
    <scope>NUCLEOTIDE SEQUENCE [LARGE SCALE GENOMIC DNA]</scope>
    <source>
        <strain evidence="6 7">S1-08</strain>
    </source>
</reference>
<accession>W8VW68</accession>
<keyword evidence="2" id="KW-0479">Metal-binding</keyword>
<dbReference type="EMBL" id="AP014548">
    <property type="protein sequence ID" value="BAO54487.1"/>
    <property type="molecule type" value="Genomic_DNA"/>
</dbReference>
<protein>
    <submittedName>
        <fullName evidence="6">Predicted deacylase</fullName>
    </submittedName>
</protein>
<dbReference type="KEGG" id="nmf:NMS_0478"/>
<dbReference type="HOGENOM" id="CLU_035605_0_1_10"/>
<feature type="domain" description="Succinylglutamate desuccinylase/Aspartoacylase catalytic" evidence="5">
    <location>
        <begin position="46"/>
        <end position="224"/>
    </location>
</feature>
<dbReference type="Gene3D" id="3.40.630.10">
    <property type="entry name" value="Zn peptidases"/>
    <property type="match status" value="1"/>
</dbReference>
<dbReference type="Pfam" id="PF24827">
    <property type="entry name" value="AstE_AspA_cat"/>
    <property type="match status" value="1"/>
</dbReference>
<dbReference type="Proteomes" id="UP000031760">
    <property type="component" value="Chromosome"/>
</dbReference>
<evidence type="ECO:0000256" key="1">
    <source>
        <dbReference type="ARBA" id="ARBA00001947"/>
    </source>
</evidence>
<proteinExistence type="predicted"/>
<dbReference type="PANTHER" id="PTHR37326">
    <property type="entry name" value="BLL3975 PROTEIN"/>
    <property type="match status" value="1"/>
</dbReference>
<keyword evidence="7" id="KW-1185">Reference proteome</keyword>
<dbReference type="PANTHER" id="PTHR37326:SF2">
    <property type="entry name" value="SUCCINYLGLUTAMATE DESUCCINYLASE_ASPARTOACYLASE FAMILY PROTEIN"/>
    <property type="match status" value="1"/>
</dbReference>
<sequence>MAADIVILDTLIKPGTSHTLNFNMARLYTSTVVDIPVIIHRAKKAGPVVLLTGGVHGDEFNGVEVVRQLISKKVVRPKKGMVIAIPVVNVFGFLNMQREFPDGRDLNRVFPGAKNGSLASRFAYQVTKGILPHVDLVMDFHTGGAQRFNAPQLRVDPLEIDSMELAKIFHPPFLVLSKNIPKTFRETCSKMGKNYLLFEGGKSQQSDKNVILTAVNGVIRVLDHMGMLQDKSLVHPDEKPIHVIKKSKWVRAKYSGLLHPRVANGKRVEKGEMIASITDPYGTMRHKVKSPQDGFVINVNHSPLVYQGDAIFHISKDERQEELKERV</sequence>
<gene>
    <name evidence="6" type="ORF">NMS_0478</name>
</gene>
<evidence type="ECO:0000256" key="3">
    <source>
        <dbReference type="ARBA" id="ARBA00022801"/>
    </source>
</evidence>
<organism evidence="6 7">
    <name type="scientific">Nonlabens marinus S1-08</name>
    <dbReference type="NCBI Taxonomy" id="1454201"/>
    <lineage>
        <taxon>Bacteria</taxon>
        <taxon>Pseudomonadati</taxon>
        <taxon>Bacteroidota</taxon>
        <taxon>Flavobacteriia</taxon>
        <taxon>Flavobacteriales</taxon>
        <taxon>Flavobacteriaceae</taxon>
        <taxon>Nonlabens</taxon>
    </lineage>
</organism>
<evidence type="ECO:0000259" key="5">
    <source>
        <dbReference type="Pfam" id="PF24827"/>
    </source>
</evidence>
<evidence type="ECO:0000313" key="6">
    <source>
        <dbReference type="EMBL" id="BAO54487.1"/>
    </source>
</evidence>
<dbReference type="AlphaFoldDB" id="W8VW68"/>
<dbReference type="GO" id="GO:0016788">
    <property type="term" value="F:hydrolase activity, acting on ester bonds"/>
    <property type="evidence" value="ECO:0007669"/>
    <property type="project" value="InterPro"/>
</dbReference>
<evidence type="ECO:0000256" key="4">
    <source>
        <dbReference type="ARBA" id="ARBA00022833"/>
    </source>
</evidence>
<dbReference type="SUPFAM" id="SSF53187">
    <property type="entry name" value="Zn-dependent exopeptidases"/>
    <property type="match status" value="1"/>
</dbReference>
<dbReference type="GO" id="GO:0016811">
    <property type="term" value="F:hydrolase activity, acting on carbon-nitrogen (but not peptide) bonds, in linear amides"/>
    <property type="evidence" value="ECO:0007669"/>
    <property type="project" value="InterPro"/>
</dbReference>
<dbReference type="CDD" id="cd06251">
    <property type="entry name" value="M14_ASTE_ASPA-like"/>
    <property type="match status" value="1"/>
</dbReference>
<dbReference type="InterPro" id="IPR055438">
    <property type="entry name" value="AstE_AspA_cat"/>
</dbReference>
<dbReference type="GO" id="GO:0046872">
    <property type="term" value="F:metal ion binding"/>
    <property type="evidence" value="ECO:0007669"/>
    <property type="project" value="UniProtKB-KW"/>
</dbReference>
<name>W8VW68_9FLAO</name>